<feature type="domain" description="Mycothiol-dependent maleylpyruvate isomerase metal-binding" evidence="1">
    <location>
        <begin position="14"/>
        <end position="130"/>
    </location>
</feature>
<keyword evidence="2" id="KW-0413">Isomerase</keyword>
<evidence type="ECO:0000259" key="1">
    <source>
        <dbReference type="Pfam" id="PF11716"/>
    </source>
</evidence>
<accession>A0ABV1KF17</accession>
<dbReference type="InterPro" id="IPR034660">
    <property type="entry name" value="DinB/YfiT-like"/>
</dbReference>
<evidence type="ECO:0000313" key="3">
    <source>
        <dbReference type="Proteomes" id="UP001494902"/>
    </source>
</evidence>
<dbReference type="GO" id="GO:0016853">
    <property type="term" value="F:isomerase activity"/>
    <property type="evidence" value="ECO:0007669"/>
    <property type="project" value="UniProtKB-KW"/>
</dbReference>
<dbReference type="Gene3D" id="1.20.120.450">
    <property type="entry name" value="dinb family like domain"/>
    <property type="match status" value="1"/>
</dbReference>
<comment type="caution">
    <text evidence="2">The sequence shown here is derived from an EMBL/GenBank/DDBJ whole genome shotgun (WGS) entry which is preliminary data.</text>
</comment>
<dbReference type="RefSeq" id="WP_349300120.1">
    <property type="nucleotide sequence ID" value="NZ_JBEDNQ010000009.1"/>
</dbReference>
<dbReference type="Proteomes" id="UP001494902">
    <property type="component" value="Unassembled WGS sequence"/>
</dbReference>
<reference evidence="2 3" key="1">
    <citation type="submission" date="2024-03" db="EMBL/GenBank/DDBJ databases">
        <title>Draft genome sequence of Pseudonocardia nematodicida JCM 31783.</title>
        <authorList>
            <person name="Butdee W."/>
            <person name="Duangmal K."/>
        </authorList>
    </citation>
    <scope>NUCLEOTIDE SEQUENCE [LARGE SCALE GENOMIC DNA]</scope>
    <source>
        <strain evidence="2 3">JCM 31783</strain>
    </source>
</reference>
<sequence>MRGDDVTTTVEIATGFLAGLADRDWSVPAGPLEWSCRDTGVHVADDLFGYAAQVAVGPPDSYPPFEIVVGDAATVDGLLLVIRTGGAMLATSVAAASPDARGWHPFGVSDPAGFAAMGVVEVLVHTHDIARGLGTSWTPPADACAAALARLWPDTDPGPDPAATLLHVTGRAALDGTPAPARWRWYGEVPG</sequence>
<protein>
    <submittedName>
        <fullName evidence="2">Maleylpyruvate isomerase N-terminal domain-containing protein</fullName>
    </submittedName>
</protein>
<dbReference type="Pfam" id="PF11716">
    <property type="entry name" value="MDMPI_N"/>
    <property type="match status" value="1"/>
</dbReference>
<gene>
    <name evidence="2" type="ORF">WIS52_21495</name>
</gene>
<dbReference type="EMBL" id="JBEDNQ010000009">
    <property type="protein sequence ID" value="MEQ3553050.1"/>
    <property type="molecule type" value="Genomic_DNA"/>
</dbReference>
<name>A0ABV1KF17_9PSEU</name>
<proteinExistence type="predicted"/>
<dbReference type="InterPro" id="IPR024344">
    <property type="entry name" value="MDMPI_metal-binding"/>
</dbReference>
<dbReference type="SUPFAM" id="SSF109854">
    <property type="entry name" value="DinB/YfiT-like putative metalloenzymes"/>
    <property type="match status" value="1"/>
</dbReference>
<keyword evidence="3" id="KW-1185">Reference proteome</keyword>
<organism evidence="2 3">
    <name type="scientific">Pseudonocardia nematodicida</name>
    <dbReference type="NCBI Taxonomy" id="1206997"/>
    <lineage>
        <taxon>Bacteria</taxon>
        <taxon>Bacillati</taxon>
        <taxon>Actinomycetota</taxon>
        <taxon>Actinomycetes</taxon>
        <taxon>Pseudonocardiales</taxon>
        <taxon>Pseudonocardiaceae</taxon>
        <taxon>Pseudonocardia</taxon>
    </lineage>
</organism>
<evidence type="ECO:0000313" key="2">
    <source>
        <dbReference type="EMBL" id="MEQ3553050.1"/>
    </source>
</evidence>